<sequence length="586" mass="64250">MSRQAIPALKEEKAPRSLLWYDGAVEDSDPDEPASHFDLLSAASTPLRPCAGKNSLFASSTKRLDNLRLSPTWTRPLWPSHSSSGQLSHPDTFTAPLDTGSVDIFPAASGATKRGNLSDSSSSARSSNIDVRRNSTALDFGVEFSAQSSPGFDIRPGTNPADENSHGDATSADDAKDDGSLLPAELAAQTIVDHSSSEHEPSSEDESSLVFSLTLRPMFLRKRKHSKSPSVLTPQPEKHALAQMSLACDMSDVVYAGSANSTFSILKTSFSASDSTPCPPQPRKRLKFKILSHQHTPSRPSRVGIVLDLSASRKLAASSVPLLTKLNNATCESDSDEPVDSTEAGSSMRSSQLEPSSTPISQSTPANSRPSSPKQYEECPEEVNGFRFVRPATKYQFLTPDSRYMAAPAQKSQQLLNSYNMSDYSGAAKYRIVGNVPVSAAGLMDENNDDVHVGDKRISDPYAVAPQPSPLDDDRFLSAALLERYTASCDKLPVLEHFRRNLTNDEMDMLITDGDSVWRFYRLILLSRITDIHMISFLKRERVRWHPDKWVNCLESSCFVQSNINNLSKVINAFIEDINNGFRDTV</sequence>
<dbReference type="Proteomes" id="UP000268321">
    <property type="component" value="Unassembled WGS sequence"/>
</dbReference>
<gene>
    <name evidence="2" type="ORF">METBISCDRAFT_26316</name>
</gene>
<keyword evidence="3" id="KW-1185">Reference proteome</keyword>
<protein>
    <submittedName>
        <fullName evidence="2">Uncharacterized protein</fullName>
    </submittedName>
</protein>
<feature type="compositionally biased region" description="Low complexity" evidence="1">
    <location>
        <begin position="118"/>
        <end position="127"/>
    </location>
</feature>
<dbReference type="EMBL" id="ML004438">
    <property type="protein sequence ID" value="RKP31662.1"/>
    <property type="molecule type" value="Genomic_DNA"/>
</dbReference>
<evidence type="ECO:0000256" key="1">
    <source>
        <dbReference type="SAM" id="MobiDB-lite"/>
    </source>
</evidence>
<name>A0A4P9ZGV0_9ASCO</name>
<evidence type="ECO:0000313" key="2">
    <source>
        <dbReference type="EMBL" id="RKP31662.1"/>
    </source>
</evidence>
<feature type="compositionally biased region" description="Polar residues" evidence="1">
    <location>
        <begin position="343"/>
        <end position="374"/>
    </location>
</feature>
<feature type="region of interest" description="Disordered" evidence="1">
    <location>
        <begin position="329"/>
        <end position="382"/>
    </location>
</feature>
<organism evidence="2 3">
    <name type="scientific">Metschnikowia bicuspidata</name>
    <dbReference type="NCBI Taxonomy" id="27322"/>
    <lineage>
        <taxon>Eukaryota</taxon>
        <taxon>Fungi</taxon>
        <taxon>Dikarya</taxon>
        <taxon>Ascomycota</taxon>
        <taxon>Saccharomycotina</taxon>
        <taxon>Pichiomycetes</taxon>
        <taxon>Metschnikowiaceae</taxon>
        <taxon>Metschnikowia</taxon>
    </lineage>
</organism>
<evidence type="ECO:0000313" key="3">
    <source>
        <dbReference type="Proteomes" id="UP000268321"/>
    </source>
</evidence>
<accession>A0A4P9ZGV0</accession>
<feature type="region of interest" description="Disordered" evidence="1">
    <location>
        <begin position="109"/>
        <end position="130"/>
    </location>
</feature>
<dbReference type="AlphaFoldDB" id="A0A4P9ZGV0"/>
<feature type="region of interest" description="Disordered" evidence="1">
    <location>
        <begin position="148"/>
        <end position="178"/>
    </location>
</feature>
<reference evidence="3" key="1">
    <citation type="journal article" date="2018" name="Nat. Microbiol.">
        <title>Leveraging single-cell genomics to expand the fungal tree of life.</title>
        <authorList>
            <person name="Ahrendt S.R."/>
            <person name="Quandt C.A."/>
            <person name="Ciobanu D."/>
            <person name="Clum A."/>
            <person name="Salamov A."/>
            <person name="Andreopoulos B."/>
            <person name="Cheng J.F."/>
            <person name="Woyke T."/>
            <person name="Pelin A."/>
            <person name="Henrissat B."/>
            <person name="Reynolds N.K."/>
            <person name="Benny G.L."/>
            <person name="Smith M.E."/>
            <person name="James T.Y."/>
            <person name="Grigoriev I.V."/>
        </authorList>
    </citation>
    <scope>NUCLEOTIDE SEQUENCE [LARGE SCALE GENOMIC DNA]</scope>
    <source>
        <strain evidence="3">Baker2002</strain>
    </source>
</reference>
<proteinExistence type="predicted"/>
<dbReference type="OrthoDB" id="412109at2759"/>